<dbReference type="PRINTS" id="PR00987">
    <property type="entry name" value="TRNASYNTHGLU"/>
</dbReference>
<feature type="non-terminal residue" evidence="6">
    <location>
        <position position="87"/>
    </location>
</feature>
<name>A0A0F9AMP9_9ZZZZ</name>
<sequence>MTVTVRFAPSPTGRLHAGNIRTALINWMLAWASGGRFILRLDDTDRERSTDAFAQGIRDDLAWLGLDWAQEVRQSDRFDRYAGAVER</sequence>
<keyword evidence="4" id="KW-0030">Aminoacyl-tRNA synthetase</keyword>
<evidence type="ECO:0000256" key="2">
    <source>
        <dbReference type="ARBA" id="ARBA00022741"/>
    </source>
</evidence>
<dbReference type="GO" id="GO:0005524">
    <property type="term" value="F:ATP binding"/>
    <property type="evidence" value="ECO:0007669"/>
    <property type="project" value="UniProtKB-KW"/>
</dbReference>
<dbReference type="InterPro" id="IPR000924">
    <property type="entry name" value="Glu/Gln-tRNA-synth"/>
</dbReference>
<dbReference type="PROSITE" id="PS00178">
    <property type="entry name" value="AA_TRNA_LIGASE_I"/>
    <property type="match status" value="1"/>
</dbReference>
<keyword evidence="2" id="KW-0547">Nucleotide-binding</keyword>
<dbReference type="AlphaFoldDB" id="A0A0F9AMP9"/>
<reference evidence="6" key="1">
    <citation type="journal article" date="2015" name="Nature">
        <title>Complex archaea that bridge the gap between prokaryotes and eukaryotes.</title>
        <authorList>
            <person name="Spang A."/>
            <person name="Saw J.H."/>
            <person name="Jorgensen S.L."/>
            <person name="Zaremba-Niedzwiedzka K."/>
            <person name="Martijn J."/>
            <person name="Lind A.E."/>
            <person name="van Eijk R."/>
            <person name="Schleper C."/>
            <person name="Guy L."/>
            <person name="Ettema T.J."/>
        </authorList>
    </citation>
    <scope>NUCLEOTIDE SEQUENCE</scope>
</reference>
<evidence type="ECO:0000259" key="5">
    <source>
        <dbReference type="Pfam" id="PF00749"/>
    </source>
</evidence>
<dbReference type="GO" id="GO:0006424">
    <property type="term" value="P:glutamyl-tRNA aminoacylation"/>
    <property type="evidence" value="ECO:0007669"/>
    <property type="project" value="TreeGrafter"/>
</dbReference>
<organism evidence="6">
    <name type="scientific">marine sediment metagenome</name>
    <dbReference type="NCBI Taxonomy" id="412755"/>
    <lineage>
        <taxon>unclassified sequences</taxon>
        <taxon>metagenomes</taxon>
        <taxon>ecological metagenomes</taxon>
    </lineage>
</organism>
<keyword evidence="3" id="KW-0067">ATP-binding</keyword>
<protein>
    <recommendedName>
        <fullName evidence="5">Glutamyl/glutaminyl-tRNA synthetase class Ib catalytic domain-containing protein</fullName>
    </recommendedName>
</protein>
<dbReference type="GO" id="GO:0004818">
    <property type="term" value="F:glutamate-tRNA ligase activity"/>
    <property type="evidence" value="ECO:0007669"/>
    <property type="project" value="TreeGrafter"/>
</dbReference>
<dbReference type="EMBL" id="LAZR01053888">
    <property type="protein sequence ID" value="KKK79744.1"/>
    <property type="molecule type" value="Genomic_DNA"/>
</dbReference>
<evidence type="ECO:0000256" key="1">
    <source>
        <dbReference type="ARBA" id="ARBA00022598"/>
    </source>
</evidence>
<keyword evidence="1" id="KW-0436">Ligase</keyword>
<comment type="caution">
    <text evidence="6">The sequence shown here is derived from an EMBL/GenBank/DDBJ whole genome shotgun (WGS) entry which is preliminary data.</text>
</comment>
<evidence type="ECO:0000313" key="6">
    <source>
        <dbReference type="EMBL" id="KKK79744.1"/>
    </source>
</evidence>
<dbReference type="PANTHER" id="PTHR43311:SF2">
    <property type="entry name" value="GLUTAMATE--TRNA LIGASE, MITOCHONDRIAL-RELATED"/>
    <property type="match status" value="1"/>
</dbReference>
<dbReference type="InterPro" id="IPR049940">
    <property type="entry name" value="GluQ/Sye"/>
</dbReference>
<dbReference type="Gene3D" id="3.40.50.620">
    <property type="entry name" value="HUPs"/>
    <property type="match status" value="1"/>
</dbReference>
<evidence type="ECO:0000256" key="4">
    <source>
        <dbReference type="ARBA" id="ARBA00023146"/>
    </source>
</evidence>
<dbReference type="PANTHER" id="PTHR43311">
    <property type="entry name" value="GLUTAMATE--TRNA LIGASE"/>
    <property type="match status" value="1"/>
</dbReference>
<dbReference type="InterPro" id="IPR014729">
    <property type="entry name" value="Rossmann-like_a/b/a_fold"/>
</dbReference>
<evidence type="ECO:0000256" key="3">
    <source>
        <dbReference type="ARBA" id="ARBA00022840"/>
    </source>
</evidence>
<dbReference type="SUPFAM" id="SSF52374">
    <property type="entry name" value="Nucleotidylyl transferase"/>
    <property type="match status" value="1"/>
</dbReference>
<dbReference type="GO" id="GO:0005829">
    <property type="term" value="C:cytosol"/>
    <property type="evidence" value="ECO:0007669"/>
    <property type="project" value="TreeGrafter"/>
</dbReference>
<dbReference type="Pfam" id="PF00749">
    <property type="entry name" value="tRNA-synt_1c"/>
    <property type="match status" value="1"/>
</dbReference>
<dbReference type="InterPro" id="IPR001412">
    <property type="entry name" value="aa-tRNA-synth_I_CS"/>
</dbReference>
<dbReference type="InterPro" id="IPR020058">
    <property type="entry name" value="Glu/Gln-tRNA-synth_Ib_cat-dom"/>
</dbReference>
<gene>
    <name evidence="6" type="ORF">LCGC14_2830420</name>
</gene>
<feature type="domain" description="Glutamyl/glutaminyl-tRNA synthetase class Ib catalytic" evidence="5">
    <location>
        <begin position="3"/>
        <end position="86"/>
    </location>
</feature>
<accession>A0A0F9AMP9</accession>
<proteinExistence type="predicted"/>